<name>A0A4S2L7A5_9HYME</name>
<feature type="transmembrane region" description="Helical" evidence="12">
    <location>
        <begin position="469"/>
        <end position="487"/>
    </location>
</feature>
<dbReference type="PANTHER" id="PTHR12250">
    <property type="entry name" value="PHOSPHATIDYLINOSITOL GLYCAN, CLASS N"/>
    <property type="match status" value="1"/>
</dbReference>
<comment type="pathway">
    <text evidence="2 12">Glycolipid biosynthesis; glycosylphosphatidylinositol-anchor biosynthesis.</text>
</comment>
<proteinExistence type="inferred from homology"/>
<feature type="transmembrane region" description="Helical" evidence="12">
    <location>
        <begin position="725"/>
        <end position="746"/>
    </location>
</feature>
<evidence type="ECO:0000259" key="14">
    <source>
        <dbReference type="Pfam" id="PF04987"/>
    </source>
</evidence>
<feature type="transmembrane region" description="Helical" evidence="12">
    <location>
        <begin position="827"/>
        <end position="847"/>
    </location>
</feature>
<reference evidence="15 16" key="1">
    <citation type="journal article" date="2019" name="Philos. Trans. R. Soc. Lond., B, Biol. Sci.">
        <title>Ant behaviour and brain gene expression of defending hosts depend on the ecological success of the intruding social parasite.</title>
        <authorList>
            <person name="Kaur R."/>
            <person name="Stoldt M."/>
            <person name="Jongepier E."/>
            <person name="Feldmeyer B."/>
            <person name="Menzel F."/>
            <person name="Bornberg-Bauer E."/>
            <person name="Foitzik S."/>
        </authorList>
    </citation>
    <scope>NUCLEOTIDE SEQUENCE [LARGE SCALE GENOMIC DNA]</scope>
    <source>
        <tissue evidence="15">Whole body</tissue>
    </source>
</reference>
<comment type="caution">
    <text evidence="15">The sequence shown here is derived from an EMBL/GenBank/DDBJ whole genome shotgun (WGS) entry which is preliminary data.</text>
</comment>
<evidence type="ECO:0000256" key="3">
    <source>
        <dbReference type="ARBA" id="ARBA00008400"/>
    </source>
</evidence>
<keyword evidence="8 12" id="KW-0256">Endoplasmic reticulum</keyword>
<dbReference type="EC" id="2.-.-.-" evidence="12"/>
<evidence type="ECO:0000256" key="6">
    <source>
        <dbReference type="ARBA" id="ARBA00022679"/>
    </source>
</evidence>
<feature type="transmembrane region" description="Helical" evidence="12">
    <location>
        <begin position="648"/>
        <end position="665"/>
    </location>
</feature>
<feature type="transmembrane region" description="Helical" evidence="12">
    <location>
        <begin position="801"/>
        <end position="821"/>
    </location>
</feature>
<dbReference type="Gene3D" id="3.40.720.10">
    <property type="entry name" value="Alkaline Phosphatase, subunit A"/>
    <property type="match status" value="1"/>
</dbReference>
<feature type="transmembrane region" description="Helical" evidence="12">
    <location>
        <begin position="33"/>
        <end position="51"/>
    </location>
</feature>
<dbReference type="Pfam" id="PF04987">
    <property type="entry name" value="PigN"/>
    <property type="match status" value="1"/>
</dbReference>
<dbReference type="PANTHER" id="PTHR12250:SF0">
    <property type="entry name" value="GPI ETHANOLAMINE PHOSPHATE TRANSFERASE 1"/>
    <property type="match status" value="1"/>
</dbReference>
<feature type="transmembrane region" description="Helical" evidence="12">
    <location>
        <begin position="438"/>
        <end position="457"/>
    </location>
</feature>
<dbReference type="GO" id="GO:0051377">
    <property type="term" value="F:mannose-ethanolamine phosphotransferase activity"/>
    <property type="evidence" value="ECO:0007669"/>
    <property type="project" value="UniProtKB-UniRule"/>
</dbReference>
<feature type="transmembrane region" description="Helical" evidence="12">
    <location>
        <begin position="694"/>
        <end position="713"/>
    </location>
</feature>
<evidence type="ECO:0000256" key="8">
    <source>
        <dbReference type="ARBA" id="ARBA00022824"/>
    </source>
</evidence>
<feature type="transmembrane region" description="Helical" evidence="12">
    <location>
        <begin position="577"/>
        <end position="594"/>
    </location>
</feature>
<evidence type="ECO:0000256" key="5">
    <source>
        <dbReference type="ARBA" id="ARBA00022502"/>
    </source>
</evidence>
<organism evidence="15 16">
    <name type="scientific">Temnothorax longispinosus</name>
    <dbReference type="NCBI Taxonomy" id="300112"/>
    <lineage>
        <taxon>Eukaryota</taxon>
        <taxon>Metazoa</taxon>
        <taxon>Ecdysozoa</taxon>
        <taxon>Arthropoda</taxon>
        <taxon>Hexapoda</taxon>
        <taxon>Insecta</taxon>
        <taxon>Pterygota</taxon>
        <taxon>Neoptera</taxon>
        <taxon>Endopterygota</taxon>
        <taxon>Hymenoptera</taxon>
        <taxon>Apocrita</taxon>
        <taxon>Aculeata</taxon>
        <taxon>Formicoidea</taxon>
        <taxon>Formicidae</taxon>
        <taxon>Myrmicinae</taxon>
        <taxon>Temnothorax</taxon>
    </lineage>
</organism>
<feature type="transmembrane region" description="Helical" evidence="12">
    <location>
        <begin position="766"/>
        <end position="789"/>
    </location>
</feature>
<keyword evidence="16" id="KW-1185">Reference proteome</keyword>
<evidence type="ECO:0000256" key="4">
    <source>
        <dbReference type="ARBA" id="ARBA00020831"/>
    </source>
</evidence>
<sequence>MFMNRKRLSDTTDCESSDPGKCKEQWVEAGKNYLFVLWGLTMHLILLWGVLDVNFHSPIIRGLPVVPAPSGPPAKRLLLFVADGLRFQTFIENPPPYLRDAMKNRGVWGISHTRVPTESRPGHVALAAGLYEDPSAIFKGWQENPVDFDSVFNQSRATWAWGSPDIIPIFTKGSTQNVHGRSYPSAWQDFDANSNQTTRLDSWVFDAYLEWLQSSVAETVKNQNGIILFFHLLGCDTLGHAKKPHSREYTENMNYVDQRIKEAVNVTEHFFGKDTAYVFTSDHGMTDWGSHGSGLPTETETPLIVWGAGIKSTGFRQDVEQASITPLIASLIGIPIPTNNEGALPWQYFDINYHEYLARSLLSNVKQLAHQVTGNRAVNCENMDHVDWRETQIKEKIRKAEQHLSRRNVMAAIRVGHEAISFSKEALSYFRQYERTRFLICLSIMWLGWIIMLFMKISGVVKREYVRTSLLRLMNVGFASLLIITLIRHIMSNCSNWRLPYYASFAIISAWLAVNTIMTSMPVFSERSTSDLCIDIGGTLVLLVLLFVGLTYRFAFSIGILLLMLIRAAKSEDVPASVIWTSLALCLFPLLPVVEPEPRVYIVIIGVCVVAIGIVIIHELSRSQKIMEILRLVITSLVYIEIIDGRHWMSWIILLTTPLCIWYYPIETKKRILGIMLGFFCPLTLLSASYESLFFVTLTINLVCWLEVTSTTSRSLRERKITEDLIKAAFFMLYVLLCFFGTGNMASISSFDPSWTRHFVTVFSPFLMTSLILLKLSIPLILVGCASYSLESEECKKPISLAVLFLGDCLSLPLMYCVTPYGSWLDIGSAISKFVITISLPCLFVLLRCLSRPLMKVGFGVGLLSQKKHIV</sequence>
<dbReference type="GO" id="GO:0006506">
    <property type="term" value="P:GPI anchor biosynthetic process"/>
    <property type="evidence" value="ECO:0007669"/>
    <property type="project" value="UniProtKB-UniPathway"/>
</dbReference>
<dbReference type="Proteomes" id="UP000310200">
    <property type="component" value="Unassembled WGS sequence"/>
</dbReference>
<dbReference type="GO" id="GO:0005789">
    <property type="term" value="C:endoplasmic reticulum membrane"/>
    <property type="evidence" value="ECO:0007669"/>
    <property type="project" value="UniProtKB-SubCell"/>
</dbReference>
<evidence type="ECO:0000256" key="1">
    <source>
        <dbReference type="ARBA" id="ARBA00004477"/>
    </source>
</evidence>
<dbReference type="InterPro" id="IPR007070">
    <property type="entry name" value="GPI_EtnP_transferase_1"/>
</dbReference>
<dbReference type="AlphaFoldDB" id="A0A4S2L7A5"/>
<dbReference type="CDD" id="cd16020">
    <property type="entry name" value="GPI_EPT_1"/>
    <property type="match status" value="1"/>
</dbReference>
<keyword evidence="6 12" id="KW-0808">Transferase</keyword>
<keyword evidence="10 12" id="KW-0472">Membrane</keyword>
<evidence type="ECO:0000256" key="10">
    <source>
        <dbReference type="ARBA" id="ARBA00023136"/>
    </source>
</evidence>
<feature type="transmembrane region" description="Helical" evidence="12">
    <location>
        <begin position="499"/>
        <end position="518"/>
    </location>
</feature>
<dbReference type="SUPFAM" id="SSF53649">
    <property type="entry name" value="Alkaline phosphatase-like"/>
    <property type="match status" value="1"/>
</dbReference>
<evidence type="ECO:0000313" key="16">
    <source>
        <dbReference type="Proteomes" id="UP000310200"/>
    </source>
</evidence>
<dbReference type="STRING" id="300112.A0A4S2L7A5"/>
<evidence type="ECO:0000256" key="11">
    <source>
        <dbReference type="ARBA" id="ARBA00023180"/>
    </source>
</evidence>
<dbReference type="InterPro" id="IPR002591">
    <property type="entry name" value="Phosphodiest/P_Trfase"/>
</dbReference>
<keyword evidence="11" id="KW-0325">Glycoprotein</keyword>
<dbReference type="UniPathway" id="UPA00196"/>
<dbReference type="InterPro" id="IPR037671">
    <property type="entry name" value="PIGN_N"/>
</dbReference>
<keyword evidence="5 12" id="KW-0337">GPI-anchor biosynthesis</keyword>
<keyword evidence="9 12" id="KW-1133">Transmembrane helix</keyword>
<comment type="function">
    <text evidence="12">Ethanolamine phosphate transferase involved in glycosylphosphatidylinositol-anchor biosynthesis. Transfers ethanolamine phosphate to the first alpha-1,4-linked mannose of the glycosylphosphatidylinositol precursor of GPI-anchor.</text>
</comment>
<evidence type="ECO:0000256" key="13">
    <source>
        <dbReference type="SAM" id="MobiDB-lite"/>
    </source>
</evidence>
<evidence type="ECO:0000256" key="12">
    <source>
        <dbReference type="RuleBase" id="RU367138"/>
    </source>
</evidence>
<feature type="region of interest" description="Disordered" evidence="13">
    <location>
        <begin position="1"/>
        <end position="21"/>
    </location>
</feature>
<dbReference type="EMBL" id="QBLH01000331">
    <property type="protein sequence ID" value="TGZ56489.1"/>
    <property type="molecule type" value="Genomic_DNA"/>
</dbReference>
<dbReference type="Pfam" id="PF01663">
    <property type="entry name" value="Phosphodiest"/>
    <property type="match status" value="1"/>
</dbReference>
<dbReference type="InterPro" id="IPR017850">
    <property type="entry name" value="Alkaline_phosphatase_core_sf"/>
</dbReference>
<dbReference type="InterPro" id="IPR017852">
    <property type="entry name" value="GPI_EtnP_transferase_1_C"/>
</dbReference>
<comment type="subcellular location">
    <subcellularLocation>
        <location evidence="1 12">Endoplasmic reticulum membrane</location>
        <topology evidence="1 12">Multi-pass membrane protein</topology>
    </subcellularLocation>
</comment>
<evidence type="ECO:0000256" key="9">
    <source>
        <dbReference type="ARBA" id="ARBA00022989"/>
    </source>
</evidence>
<gene>
    <name evidence="15" type="ORF">DBV15_07136</name>
</gene>
<feature type="transmembrane region" description="Helical" evidence="12">
    <location>
        <begin position="538"/>
        <end position="565"/>
    </location>
</feature>
<feature type="domain" description="GPI ethanolamine phosphate transferase 1 C-terminal" evidence="14">
    <location>
        <begin position="425"/>
        <end position="823"/>
    </location>
</feature>
<protein>
    <recommendedName>
        <fullName evidence="4 12">GPI ethanolamine phosphate transferase 1</fullName>
        <ecNumber evidence="12">2.-.-.-</ecNumber>
    </recommendedName>
</protein>
<evidence type="ECO:0000256" key="2">
    <source>
        <dbReference type="ARBA" id="ARBA00004687"/>
    </source>
</evidence>
<evidence type="ECO:0000256" key="7">
    <source>
        <dbReference type="ARBA" id="ARBA00022692"/>
    </source>
</evidence>
<evidence type="ECO:0000313" key="15">
    <source>
        <dbReference type="EMBL" id="TGZ56489.1"/>
    </source>
</evidence>
<keyword evidence="7 12" id="KW-0812">Transmembrane</keyword>
<feature type="transmembrane region" description="Helical" evidence="12">
    <location>
        <begin position="600"/>
        <end position="617"/>
    </location>
</feature>
<comment type="similarity">
    <text evidence="3 12">Belongs to the PIGG/PIGN/PIGO family. PIGN subfamily.</text>
</comment>
<accession>A0A4S2L7A5</accession>